<dbReference type="Pfam" id="PF01909">
    <property type="entry name" value="NTP_transf_2"/>
    <property type="match status" value="1"/>
</dbReference>
<keyword evidence="3" id="KW-1185">Reference proteome</keyword>
<accession>A0ABS2N8M7</accession>
<name>A0ABS2N8M7_9BACI</name>
<dbReference type="Proteomes" id="UP001646157">
    <property type="component" value="Unassembled WGS sequence"/>
</dbReference>
<dbReference type="RefSeq" id="WP_205168294.1">
    <property type="nucleotide sequence ID" value="NZ_JAFBDZ010000001.1"/>
</dbReference>
<dbReference type="SUPFAM" id="SSF81301">
    <property type="entry name" value="Nucleotidyltransferase"/>
    <property type="match status" value="1"/>
</dbReference>
<proteinExistence type="predicted"/>
<organism evidence="2 3">
    <name type="scientific">Rossellomorea pakistanensis</name>
    <dbReference type="NCBI Taxonomy" id="992288"/>
    <lineage>
        <taxon>Bacteria</taxon>
        <taxon>Bacillati</taxon>
        <taxon>Bacillota</taxon>
        <taxon>Bacilli</taxon>
        <taxon>Bacillales</taxon>
        <taxon>Bacillaceae</taxon>
        <taxon>Rossellomorea</taxon>
    </lineage>
</organism>
<sequence length="259" mass="30803">MQKWKWAVNKFLEHWEEDESVIGALVCGSYVTGSPSPHSDIDVHILLKAGTNWRERGNLIIENYLIEYFINPPEQIRSYFLEDYEDRRSHAAVQFATGEILFDRFGTVEQLRQEGESWLKKEYKIMNSTAIELMKYSIWDTLDNLQDAYEKGSQDYHFVYSHSLSDLFNAYCHFLNIETIPPYQVKPYLSEQNFLTKYRKSAFPDEFFSRKFQRALKLSHRDEMMAIYHQLAEYVLLKMGDFQINGWKMRSPINLRENT</sequence>
<dbReference type="InterPro" id="IPR002934">
    <property type="entry name" value="Polymerase_NTP_transf_dom"/>
</dbReference>
<dbReference type="EMBL" id="JAFBDZ010000001">
    <property type="protein sequence ID" value="MBM7584104.1"/>
    <property type="molecule type" value="Genomic_DNA"/>
</dbReference>
<feature type="domain" description="Polymerase nucleotidyl transferase" evidence="1">
    <location>
        <begin position="9"/>
        <end position="62"/>
    </location>
</feature>
<comment type="caution">
    <text evidence="2">The sequence shown here is derived from an EMBL/GenBank/DDBJ whole genome shotgun (WGS) entry which is preliminary data.</text>
</comment>
<evidence type="ECO:0000259" key="1">
    <source>
        <dbReference type="Pfam" id="PF01909"/>
    </source>
</evidence>
<protein>
    <submittedName>
        <fullName evidence="2">Nucleotidyltransferase</fullName>
    </submittedName>
</protein>
<reference evidence="2 3" key="1">
    <citation type="submission" date="2021-01" db="EMBL/GenBank/DDBJ databases">
        <title>Genomic Encyclopedia of Type Strains, Phase IV (KMG-IV): sequencing the most valuable type-strain genomes for metagenomic binning, comparative biology and taxonomic classification.</title>
        <authorList>
            <person name="Goeker M."/>
        </authorList>
    </citation>
    <scope>NUCLEOTIDE SEQUENCE [LARGE SCALE GENOMIC DNA]</scope>
    <source>
        <strain evidence="2 3">DSM 24834</strain>
    </source>
</reference>
<evidence type="ECO:0000313" key="3">
    <source>
        <dbReference type="Proteomes" id="UP001646157"/>
    </source>
</evidence>
<evidence type="ECO:0000313" key="2">
    <source>
        <dbReference type="EMBL" id="MBM7584104.1"/>
    </source>
</evidence>
<gene>
    <name evidence="2" type="ORF">JOC86_000641</name>
</gene>
<dbReference type="Gene3D" id="3.30.460.10">
    <property type="entry name" value="Beta Polymerase, domain 2"/>
    <property type="match status" value="1"/>
</dbReference>
<dbReference type="InterPro" id="IPR043519">
    <property type="entry name" value="NT_sf"/>
</dbReference>